<feature type="chain" id="PRO_5011780827" description="MG2 domain-containing protein" evidence="1">
    <location>
        <begin position="22"/>
        <end position="798"/>
    </location>
</feature>
<organism evidence="2 3">
    <name type="scientific">Niabella drilacis (strain DSM 25811 / CCM 8410 / CCUG 62505 / LMG 26954 / E90)</name>
    <dbReference type="NCBI Taxonomy" id="1285928"/>
    <lineage>
        <taxon>Bacteria</taxon>
        <taxon>Pseudomonadati</taxon>
        <taxon>Bacteroidota</taxon>
        <taxon>Chitinophagia</taxon>
        <taxon>Chitinophagales</taxon>
        <taxon>Chitinophagaceae</taxon>
        <taxon>Niabella</taxon>
    </lineage>
</organism>
<dbReference type="Proteomes" id="UP000198757">
    <property type="component" value="Unassembled WGS sequence"/>
</dbReference>
<protein>
    <recommendedName>
        <fullName evidence="4">MG2 domain-containing protein</fullName>
    </recommendedName>
</protein>
<dbReference type="Gene3D" id="2.60.40.1930">
    <property type="match status" value="1"/>
</dbReference>
<feature type="signal peptide" evidence="1">
    <location>
        <begin position="1"/>
        <end position="21"/>
    </location>
</feature>
<reference evidence="3" key="1">
    <citation type="submission" date="2016-10" db="EMBL/GenBank/DDBJ databases">
        <authorList>
            <person name="Varghese N."/>
            <person name="Submissions S."/>
        </authorList>
    </citation>
    <scope>NUCLEOTIDE SEQUENCE [LARGE SCALE GENOMIC DNA]</scope>
    <source>
        <strain evidence="3">DSM 25811 / CCM 8410 / LMG 26954 / E90</strain>
    </source>
</reference>
<evidence type="ECO:0000313" key="3">
    <source>
        <dbReference type="Proteomes" id="UP000198757"/>
    </source>
</evidence>
<dbReference type="STRING" id="1285928.SAMN04487894_101509"/>
<name>A0A1G6JE87_NIADE</name>
<evidence type="ECO:0000256" key="1">
    <source>
        <dbReference type="SAM" id="SignalP"/>
    </source>
</evidence>
<dbReference type="EMBL" id="FMZO01000001">
    <property type="protein sequence ID" value="SDC16989.1"/>
    <property type="molecule type" value="Genomic_DNA"/>
</dbReference>
<gene>
    <name evidence="2" type="ORF">SAMN04487894_101509</name>
</gene>
<sequence length="798" mass="88422">MILKKLIILTIALGGLFTANAQTPEQTLDSWAQKNTIQKLYLHLDRETYIAGQPIWLKGYLMNDYIPSLKNSTIYVELLDNRSTVLVRKIFPAYQGVSLGQLEIPETFSTGSYQLRAYAPLMLNQPGFVYSKRILIFGAAPKNAKAKETGNSIDLQFFPEGGNMVNSLLGNVAFKAVDDKGYPVYVSGQLKNNKGETISAITALHDGMGTFTLVPRADETYYVTLDQVPAKQFPLPAATGKGISFNVTGTSKGKQFRIEHPAGLPAEFHAAYLIGQMGNQVLFKQPLQQGKDLIGGVIQSGGLLSGILHLTVFNKDNMPLAERLTFVNNREYILPGELVADTVNTTAHQRNHFSIHLKDTIIGNFSVAVTDADYETEPYRPLNIYSYFLLNSDLRGYVNNPAYYFRSDADSVSNALDLVMMTNGWTRFKWSEVAGNTLSPVLYKDQGYIHLAGNVGIEGTRKAFANKDLMLMMRPVDTLQGKVGPTKIIQTDSTGSFRMDSMIFYEKMRVLFSDIKGSKSKYIKVKMDADSLNRDYKIPVLKIPFADTASAQAEEKMSAAYNDYLKAEGLTLKSVTVKGRQKSDREKLEDEYTSGMFSGGINSKILDLRNEPGGGTNIFEYIQGRIAGVTVSRNQDGQYVVKYRDAGLGGSTMALYLDEMQTDAAFIESIPVNQIAFIKVMGSFIGTPGNGSALAIYMKKGADLNAVTESATDIIVYKGYSIIRQFYAPDYDLKNVDPSKPDDRLTLAWLPDIYLANISPKVPLVFYNNDRTKRFKVVVEGLTNDGRMLMIEKIIGGE</sequence>
<proteinExistence type="predicted"/>
<dbReference type="RefSeq" id="WP_090388435.1">
    <property type="nucleotide sequence ID" value="NZ_FMZO01000001.1"/>
</dbReference>
<keyword evidence="1" id="KW-0732">Signal</keyword>
<dbReference type="OrthoDB" id="679547at2"/>
<accession>A0A1G6JE87</accession>
<keyword evidence="3" id="KW-1185">Reference proteome</keyword>
<dbReference type="AlphaFoldDB" id="A0A1G6JE87"/>
<evidence type="ECO:0008006" key="4">
    <source>
        <dbReference type="Google" id="ProtNLM"/>
    </source>
</evidence>
<evidence type="ECO:0000313" key="2">
    <source>
        <dbReference type="EMBL" id="SDC16989.1"/>
    </source>
</evidence>